<evidence type="ECO:0000313" key="1">
    <source>
        <dbReference type="EMBL" id="ALM13145.1"/>
    </source>
</evidence>
<dbReference type="KEGG" id="prf:PeribacterA2_0454"/>
<proteinExistence type="predicted"/>
<accession>A0A0S1SHT9</accession>
<accession>A0A0S1SRN7</accession>
<reference evidence="2" key="1">
    <citation type="submission" date="2015-10" db="EMBL/GenBank/DDBJ databases">
        <title>Analysis of five complete genome sequences for members of the class Peribacteria in the recently recognized Peregrinibacteria bacterial phylum.</title>
        <authorList>
            <person name="Anantharaman K."/>
            <person name="Brown C.T."/>
            <person name="Burstein D."/>
            <person name="Castelle C.J."/>
            <person name="Probst A.J."/>
            <person name="Thomas B.C."/>
            <person name="Williams K.H."/>
            <person name="Banfield J.F."/>
        </authorList>
    </citation>
    <scope>NUCLEOTIDE SEQUENCE [LARGE SCALE GENOMIC DNA]</scope>
</reference>
<accession>A0A0S1SHL7</accession>
<sequence>MCINRLFLTGKPFSLAHLGLVETGAGIDSVLADSTVNTMETSSYSTGREQALREGAITVYGTPNGQLQGNDGFLDTEAFSTLPSLYHAVMAKAPGDFACLMISSSLREAAAASRYPNHRAHVQTVGNKAYHPQMFPNFGLSPTLHTNDTLQTAELLAQLRRSPVQAVRNGVRQQGGRLLLHADALSQLPLTVEKSGRGNESATAQQTTFLSATDDPFLEHQHIGSLHEIPRERLGGPFPLIYLSEHARLRDLIGLPRSVADGDARRRECAQKIVTSLPEGGMMLALGGIDVRIRRAIAECLAEEDVYVTSPGTDVVVRGGSEFAKDLRTNMAGRDRPSPVFDVRQIFLQQRKK</sequence>
<accession>A0A0S1SVV9</accession>
<dbReference type="Proteomes" id="UP000069135">
    <property type="component" value="Chromosome"/>
</dbReference>
<organism evidence="1 2">
    <name type="scientific">Candidatus Peribacter riflensis</name>
    <dbReference type="NCBI Taxonomy" id="1735162"/>
    <lineage>
        <taxon>Bacteria</taxon>
        <taxon>Candidatus Peregrinibacteriota</taxon>
        <taxon>Candidatus Peribacteria</taxon>
        <taxon>Candidatus Peribacterales</taxon>
        <taxon>Candidatus Peribacteraceae</taxon>
        <taxon>Candidatus Peribacter</taxon>
    </lineage>
</organism>
<protein>
    <submittedName>
        <fullName evidence="1">Uncharacterized protein</fullName>
    </submittedName>
</protein>
<accession>A0A0S1SM13</accession>
<gene>
    <name evidence="1" type="ORF">PeribacterD1_0454</name>
</gene>
<dbReference type="EMBL" id="CP013065">
    <property type="protein sequence ID" value="ALM13145.1"/>
    <property type="molecule type" value="Genomic_DNA"/>
</dbReference>
<dbReference type="AlphaFoldDB" id="A0A0S1SM13"/>
<evidence type="ECO:0000313" key="2">
    <source>
        <dbReference type="Proteomes" id="UP000069135"/>
    </source>
</evidence>
<name>A0A0S1SM13_9BACT</name>
<reference evidence="1 2" key="2">
    <citation type="journal article" date="2016" name="PeerJ">
        <title>Analysis of five complete genome sequences for members of the class Peribacteria in the recently recognized Peregrinibacteria bacterial phylum.</title>
        <authorList>
            <person name="Anantharaman K."/>
            <person name="Brown C.T."/>
            <person name="Burstein D."/>
            <person name="Castelle C.J."/>
            <person name="Probst A.J."/>
            <person name="Thomas B.C."/>
            <person name="Williams K.H."/>
            <person name="Banfield J.F."/>
        </authorList>
    </citation>
    <scope>NUCLEOTIDE SEQUENCE [LARGE SCALE GENOMIC DNA]</scope>
    <source>
        <strain evidence="1">RIFOXYD1_FULL_PER-ii_59_16</strain>
    </source>
</reference>